<feature type="domain" description="Amidase" evidence="3">
    <location>
        <begin position="311"/>
        <end position="386"/>
    </location>
</feature>
<accession>A0A7D6CGR4</accession>
<dbReference type="Gene3D" id="3.90.1300.10">
    <property type="entry name" value="Amidase signature (AS) domain"/>
    <property type="match status" value="2"/>
</dbReference>
<dbReference type="Pfam" id="PF01425">
    <property type="entry name" value="Amidase"/>
    <property type="match status" value="2"/>
</dbReference>
<evidence type="ECO:0000259" key="3">
    <source>
        <dbReference type="Pfam" id="PF01425"/>
    </source>
</evidence>
<comment type="similarity">
    <text evidence="1">Belongs to the amidase family.</text>
</comment>
<dbReference type="GO" id="GO:0003824">
    <property type="term" value="F:catalytic activity"/>
    <property type="evidence" value="ECO:0007669"/>
    <property type="project" value="InterPro"/>
</dbReference>
<evidence type="ECO:0000256" key="1">
    <source>
        <dbReference type="ARBA" id="ARBA00009199"/>
    </source>
</evidence>
<organism evidence="4">
    <name type="scientific">Micromonospora carbonacea</name>
    <dbReference type="NCBI Taxonomy" id="47853"/>
    <lineage>
        <taxon>Bacteria</taxon>
        <taxon>Bacillati</taxon>
        <taxon>Actinomycetota</taxon>
        <taxon>Actinomycetes</taxon>
        <taxon>Micromonosporales</taxon>
        <taxon>Micromonosporaceae</taxon>
        <taxon>Micromonospora</taxon>
    </lineage>
</organism>
<feature type="region of interest" description="Disordered" evidence="2">
    <location>
        <begin position="1"/>
        <end position="22"/>
    </location>
</feature>
<protein>
    <submittedName>
        <fullName evidence="4">Amidase</fullName>
    </submittedName>
</protein>
<dbReference type="EMBL" id="CP058905">
    <property type="protein sequence ID" value="QLK01141.1"/>
    <property type="molecule type" value="Genomic_DNA"/>
</dbReference>
<evidence type="ECO:0000313" key="4">
    <source>
        <dbReference type="EMBL" id="QLK01141.1"/>
    </source>
</evidence>
<dbReference type="PANTHER" id="PTHR11895:SF7">
    <property type="entry name" value="GLUTAMYL-TRNA(GLN) AMIDOTRANSFERASE SUBUNIT A, MITOCHONDRIAL"/>
    <property type="match status" value="1"/>
</dbReference>
<dbReference type="InterPro" id="IPR000120">
    <property type="entry name" value="Amidase"/>
</dbReference>
<sequence>MDTAAPEDTAAPDDPAASGESAAPWAAVELAELVNAGRLRPLEVVEAALARIGSADAALRAFRETWPERARHAARELERSLAAGPLPLAGVPLGVKATEGVDSPQARRLAAAGCIPIGATAVPRGTPWQTWGHTDRGPTTNPWRADRTPGGSSAGSAAAVAAGLVPLATGNDGAGSVRIPAAWCGVVGIKVTNGRLPARDAAGLNAPGPLARTVVDAAAYLDAVLGTRLAGHLDPARGGPLRAVWSATLGYAEVAPAVVGPAVAAADRLADAGILRWVEHDLVLADPAPAWRALRAPGGRAATATVRAGNDARLARLFAAADVLLTPTTPDPAHGHAGPGDRMSVALTWAFNVSGHPAASVPAGFAPDGTPVGLQIVAPHHHEHLLIRTAAALEALRPWPPPGPGQAGPGQAGPNKPADRRGGAE</sequence>
<feature type="domain" description="Amidase" evidence="3">
    <location>
        <begin position="102"/>
        <end position="227"/>
    </location>
</feature>
<dbReference type="InterPro" id="IPR036928">
    <property type="entry name" value="AS_sf"/>
</dbReference>
<dbReference type="PANTHER" id="PTHR11895">
    <property type="entry name" value="TRANSAMIDASE"/>
    <property type="match status" value="1"/>
</dbReference>
<evidence type="ECO:0000256" key="2">
    <source>
        <dbReference type="SAM" id="MobiDB-lite"/>
    </source>
</evidence>
<proteinExistence type="inferred from homology"/>
<dbReference type="AlphaFoldDB" id="A0A7D6CGR4"/>
<feature type="region of interest" description="Disordered" evidence="2">
    <location>
        <begin position="396"/>
        <end position="425"/>
    </location>
</feature>
<dbReference type="InterPro" id="IPR023631">
    <property type="entry name" value="Amidase_dom"/>
</dbReference>
<dbReference type="SUPFAM" id="SSF75304">
    <property type="entry name" value="Amidase signature (AS) enzymes"/>
    <property type="match status" value="1"/>
</dbReference>
<gene>
    <name evidence="4" type="ORF">HZU44_01525</name>
</gene>
<reference evidence="4" key="1">
    <citation type="submission" date="2020-08" db="EMBL/GenBank/DDBJ databases">
        <title>A bifunctional nitrone conjugated secondary metabolite targeting the ribosome.</title>
        <authorList>
            <person name="Limbrick E.M."/>
            <person name="Graf M."/>
            <person name="Derewacz D.K."/>
            <person name="Nguyen F."/>
            <person name="Spraggins J.M."/>
            <person name="Wieland M."/>
            <person name="Ynigez-Gutierrez A.E."/>
            <person name="Reisman B.J."/>
            <person name="Zinshteyn B."/>
            <person name="McCulloch K."/>
            <person name="Iverson T.M."/>
            <person name="Green R."/>
            <person name="Wilson D.N."/>
            <person name="Bachmann B.O."/>
        </authorList>
    </citation>
    <scope>NUCLEOTIDE SEQUENCE</scope>
    <source>
        <strain evidence="4">Africana</strain>
    </source>
</reference>
<name>A0A7D6CGR4_9ACTN</name>